<comment type="pathway">
    <text evidence="2">Carbohydrate degradation; pentose phosphate pathway; D-ribulose 5-phosphate from D-glucose 6-phosphate (oxidative stage): step 2/3.</text>
</comment>
<comment type="catalytic activity">
    <reaction evidence="1">
        <text>6-phospho-D-glucono-1,5-lactone + H2O = 6-phospho-D-gluconate + H(+)</text>
        <dbReference type="Rhea" id="RHEA:12556"/>
        <dbReference type="ChEBI" id="CHEBI:15377"/>
        <dbReference type="ChEBI" id="CHEBI:15378"/>
        <dbReference type="ChEBI" id="CHEBI:57955"/>
        <dbReference type="ChEBI" id="CHEBI:58759"/>
        <dbReference type="EC" id="3.1.1.31"/>
    </reaction>
</comment>
<keyword evidence="9" id="KW-1185">Reference proteome</keyword>
<evidence type="ECO:0000256" key="5">
    <source>
        <dbReference type="ARBA" id="ARBA00022801"/>
    </source>
</evidence>
<protein>
    <recommendedName>
        <fullName evidence="4">6-phosphogluconolactonase</fullName>
        <ecNumber evidence="4">3.1.1.31</ecNumber>
    </recommendedName>
</protein>
<dbReference type="InterPro" id="IPR039104">
    <property type="entry name" value="6PGL"/>
</dbReference>
<comment type="caution">
    <text evidence="8">The sequence shown here is derived from an EMBL/GenBank/DDBJ whole genome shotgun (WGS) entry which is preliminary data.</text>
</comment>
<dbReference type="CDD" id="cd01400">
    <property type="entry name" value="6PGL"/>
    <property type="match status" value="1"/>
</dbReference>
<dbReference type="FunFam" id="3.40.50.1360:FF:000005">
    <property type="entry name" value="6-phosphogluconolactonase"/>
    <property type="match status" value="1"/>
</dbReference>
<dbReference type="EMBL" id="JARPUR010000007">
    <property type="protein sequence ID" value="KAK4872998.1"/>
    <property type="molecule type" value="Genomic_DNA"/>
</dbReference>
<dbReference type="GO" id="GO:0005975">
    <property type="term" value="P:carbohydrate metabolic process"/>
    <property type="evidence" value="ECO:0007669"/>
    <property type="project" value="InterPro"/>
</dbReference>
<dbReference type="AlphaFoldDB" id="A0AAN7SKX2"/>
<evidence type="ECO:0000313" key="9">
    <source>
        <dbReference type="Proteomes" id="UP001353858"/>
    </source>
</evidence>
<evidence type="ECO:0000256" key="2">
    <source>
        <dbReference type="ARBA" id="ARBA00004961"/>
    </source>
</evidence>
<dbReference type="InterPro" id="IPR005900">
    <property type="entry name" value="6-phosphogluconolactonase_DevB"/>
</dbReference>
<dbReference type="InterPro" id="IPR037171">
    <property type="entry name" value="NagB/RpiA_transferase-like"/>
</dbReference>
<dbReference type="Pfam" id="PF01182">
    <property type="entry name" value="Glucosamine_iso"/>
    <property type="match status" value="1"/>
</dbReference>
<dbReference type="Gene3D" id="3.40.50.1360">
    <property type="match status" value="1"/>
</dbReference>
<accession>A0AAN7SKX2</accession>
<feature type="region of interest" description="Disordered" evidence="6">
    <location>
        <begin position="135"/>
        <end position="154"/>
    </location>
</feature>
<evidence type="ECO:0000313" key="8">
    <source>
        <dbReference type="EMBL" id="KAK4872998.1"/>
    </source>
</evidence>
<proteinExistence type="inferred from homology"/>
<gene>
    <name evidence="8" type="ORF">RN001_015027</name>
</gene>
<dbReference type="SUPFAM" id="SSF100950">
    <property type="entry name" value="NagB/RpiA/CoA transferase-like"/>
    <property type="match status" value="1"/>
</dbReference>
<dbReference type="GO" id="GO:0006098">
    <property type="term" value="P:pentose-phosphate shunt"/>
    <property type="evidence" value="ECO:0007669"/>
    <property type="project" value="InterPro"/>
</dbReference>
<evidence type="ECO:0000256" key="4">
    <source>
        <dbReference type="ARBA" id="ARBA00013198"/>
    </source>
</evidence>
<name>A0AAN7SKX2_9COLE</name>
<evidence type="ECO:0000256" key="1">
    <source>
        <dbReference type="ARBA" id="ARBA00000832"/>
    </source>
</evidence>
<dbReference type="Proteomes" id="UP001353858">
    <property type="component" value="Unassembled WGS sequence"/>
</dbReference>
<evidence type="ECO:0000256" key="3">
    <source>
        <dbReference type="ARBA" id="ARBA00010662"/>
    </source>
</evidence>
<sequence length="477" mass="53831">MDVNRLLSDDLDFELKRRGIPNEGTVDDKRAKLRARMRVEREVNVSFPKLVIDTQEQLQICNTKLVDLEGEIVSSGQPMAQNEYKRIKSRLIHVYNRLEVVSQPDNESLVEKCLQLLDCLDQKCQIAVPENPAVVSEDPVPLPEPVSHEEDAPVMPSWREEMRRFSTWETTEETMRVMLLWSGITSGVDRIMPLDPGLDDIEMVEDSDLHLIFQSSPTTCTLTTTIILQSTTGVRVRKITPKMHTIITENELEISEELAKLIEKVSNESISTHNVFYLGVSGGSLITFLSKALPSVNTDFSKWKIFFNDERVVTVDDNDSTFGAYKKNVIGKVALDEEQFVQMKQGVSADVAATDYQQQMSLHFNGSFPVFDMLLLGMGPDGHTCSLFPGHRLLEEESLWVAPITDSPKPPPARITITFPIVNNARYCVFAMSGEGKAEMLKRVLIDKEDLPVTRVKPKSGDVWWIVDKTAGKYLKN</sequence>
<organism evidence="8 9">
    <name type="scientific">Aquatica leii</name>
    <dbReference type="NCBI Taxonomy" id="1421715"/>
    <lineage>
        <taxon>Eukaryota</taxon>
        <taxon>Metazoa</taxon>
        <taxon>Ecdysozoa</taxon>
        <taxon>Arthropoda</taxon>
        <taxon>Hexapoda</taxon>
        <taxon>Insecta</taxon>
        <taxon>Pterygota</taxon>
        <taxon>Neoptera</taxon>
        <taxon>Endopterygota</taxon>
        <taxon>Coleoptera</taxon>
        <taxon>Polyphaga</taxon>
        <taxon>Elateriformia</taxon>
        <taxon>Elateroidea</taxon>
        <taxon>Lampyridae</taxon>
        <taxon>Luciolinae</taxon>
        <taxon>Aquatica</taxon>
    </lineage>
</organism>
<evidence type="ECO:0000259" key="7">
    <source>
        <dbReference type="Pfam" id="PF01182"/>
    </source>
</evidence>
<evidence type="ECO:0000256" key="6">
    <source>
        <dbReference type="SAM" id="MobiDB-lite"/>
    </source>
</evidence>
<feature type="domain" description="Glucosamine/galactosamine-6-phosphate isomerase" evidence="7">
    <location>
        <begin position="252"/>
        <end position="465"/>
    </location>
</feature>
<comment type="similarity">
    <text evidence="3">Belongs to the glucosamine/galactosamine-6-phosphate isomerase family. 6-phosphogluconolactonase subfamily.</text>
</comment>
<dbReference type="GO" id="GO:0017057">
    <property type="term" value="F:6-phosphogluconolactonase activity"/>
    <property type="evidence" value="ECO:0007669"/>
    <property type="project" value="UniProtKB-EC"/>
</dbReference>
<dbReference type="InterPro" id="IPR006148">
    <property type="entry name" value="Glc/Gal-6P_isomerase"/>
</dbReference>
<dbReference type="EC" id="3.1.1.31" evidence="4"/>
<dbReference type="PANTHER" id="PTHR11054:SF0">
    <property type="entry name" value="6-PHOSPHOGLUCONOLACTONASE"/>
    <property type="match status" value="1"/>
</dbReference>
<dbReference type="PANTHER" id="PTHR11054">
    <property type="entry name" value="6-PHOSPHOGLUCONOLACTONASE"/>
    <property type="match status" value="1"/>
</dbReference>
<keyword evidence="5" id="KW-0378">Hydrolase</keyword>
<dbReference type="NCBIfam" id="TIGR01198">
    <property type="entry name" value="pgl"/>
    <property type="match status" value="1"/>
</dbReference>
<reference evidence="9" key="1">
    <citation type="submission" date="2023-01" db="EMBL/GenBank/DDBJ databases">
        <title>Key to firefly adult light organ development and bioluminescence: homeobox transcription factors regulate luciferase expression and transportation to peroxisome.</title>
        <authorList>
            <person name="Fu X."/>
        </authorList>
    </citation>
    <scope>NUCLEOTIDE SEQUENCE [LARGE SCALE GENOMIC DNA]</scope>
</reference>